<evidence type="ECO:0000259" key="3">
    <source>
        <dbReference type="Pfam" id="PF18142"/>
    </source>
</evidence>
<keyword evidence="2" id="KW-0472">Membrane</keyword>
<feature type="region of interest" description="Disordered" evidence="1">
    <location>
        <begin position="202"/>
        <end position="265"/>
    </location>
</feature>
<protein>
    <recommendedName>
        <fullName evidence="3">SMODS and SLOG-associating 2TM effector domain-containing protein</fullName>
    </recommendedName>
</protein>
<feature type="compositionally biased region" description="Polar residues" evidence="1">
    <location>
        <begin position="144"/>
        <end position="153"/>
    </location>
</feature>
<dbReference type="Pfam" id="PF18142">
    <property type="entry name" value="SLATT_fungal"/>
    <property type="match status" value="1"/>
</dbReference>
<evidence type="ECO:0000256" key="2">
    <source>
        <dbReference type="SAM" id="Phobius"/>
    </source>
</evidence>
<dbReference type="NCBIfam" id="NF033635">
    <property type="entry name" value="SLATT_fungal"/>
    <property type="match status" value="1"/>
</dbReference>
<reference evidence="4 5" key="1">
    <citation type="journal article" date="2016" name="Mol. Biol. Evol.">
        <title>Comparative Genomics of Early-Diverging Mushroom-Forming Fungi Provides Insights into the Origins of Lignocellulose Decay Capabilities.</title>
        <authorList>
            <person name="Nagy L.G."/>
            <person name="Riley R."/>
            <person name="Tritt A."/>
            <person name="Adam C."/>
            <person name="Daum C."/>
            <person name="Floudas D."/>
            <person name="Sun H."/>
            <person name="Yadav J.S."/>
            <person name="Pangilinan J."/>
            <person name="Larsson K.H."/>
            <person name="Matsuura K."/>
            <person name="Barry K."/>
            <person name="Labutti K."/>
            <person name="Kuo R."/>
            <person name="Ohm R.A."/>
            <person name="Bhattacharya S.S."/>
            <person name="Shirouzu T."/>
            <person name="Yoshinaga Y."/>
            <person name="Martin F.M."/>
            <person name="Grigoriev I.V."/>
            <person name="Hibbett D.S."/>
        </authorList>
    </citation>
    <scope>NUCLEOTIDE SEQUENCE [LARGE SCALE GENOMIC DNA]</scope>
    <source>
        <strain evidence="4 5">HHB10207 ss-3</strain>
    </source>
</reference>
<dbReference type="AlphaFoldDB" id="A0A165WZV6"/>
<keyword evidence="5" id="KW-1185">Reference proteome</keyword>
<dbReference type="EMBL" id="KV428488">
    <property type="protein sequence ID" value="KZT31693.1"/>
    <property type="molecule type" value="Genomic_DNA"/>
</dbReference>
<feature type="region of interest" description="Disordered" evidence="1">
    <location>
        <begin position="138"/>
        <end position="165"/>
    </location>
</feature>
<proteinExistence type="predicted"/>
<dbReference type="OrthoDB" id="3245801at2759"/>
<dbReference type="Proteomes" id="UP000076798">
    <property type="component" value="Unassembled WGS sequence"/>
</dbReference>
<feature type="transmembrane region" description="Helical" evidence="2">
    <location>
        <begin position="45"/>
        <end position="70"/>
    </location>
</feature>
<name>A0A165WZV6_9AGAM</name>
<feature type="compositionally biased region" description="Basic and acidic residues" evidence="1">
    <location>
        <begin position="154"/>
        <end position="165"/>
    </location>
</feature>
<keyword evidence="2" id="KW-1133">Transmembrane helix</keyword>
<sequence>MHHFLGSSIGAKHPLLKWKTVEERLKPTTKVAGARYRRYHFVAQFYSFGINIAIGLQVALGALITGLAAVTTGRSTTVITAILGGSSTLTASFLAKAKGSGEPENSRNKSEELENFRSELEVFLLDHGHKRPQATFISKEVDNFDSTTDGQGSSDRRTLPNNENTDRFVRIGTRIRGVDEWESAEDRWLEGMIESFRGRLEEMNQKHSQKRSRTKRDSESVREREWDRASDRHSPRRRDSRRSRRHRSESRRRHRNSAPSPPSQV</sequence>
<keyword evidence="2" id="KW-0812">Transmembrane</keyword>
<feature type="domain" description="SMODS and SLOG-associating 2TM effector" evidence="3">
    <location>
        <begin position="35"/>
        <end position="144"/>
    </location>
</feature>
<dbReference type="InterPro" id="IPR041622">
    <property type="entry name" value="SLATT_fungi"/>
</dbReference>
<gene>
    <name evidence="4" type="ORF">SISSUDRAFT_1133535</name>
</gene>
<evidence type="ECO:0000256" key="1">
    <source>
        <dbReference type="SAM" id="MobiDB-lite"/>
    </source>
</evidence>
<evidence type="ECO:0000313" key="5">
    <source>
        <dbReference type="Proteomes" id="UP000076798"/>
    </source>
</evidence>
<accession>A0A165WZV6</accession>
<organism evidence="4 5">
    <name type="scientific">Sistotremastrum suecicum HHB10207 ss-3</name>
    <dbReference type="NCBI Taxonomy" id="1314776"/>
    <lineage>
        <taxon>Eukaryota</taxon>
        <taxon>Fungi</taxon>
        <taxon>Dikarya</taxon>
        <taxon>Basidiomycota</taxon>
        <taxon>Agaricomycotina</taxon>
        <taxon>Agaricomycetes</taxon>
        <taxon>Sistotremastrales</taxon>
        <taxon>Sistotremastraceae</taxon>
        <taxon>Sistotremastrum</taxon>
    </lineage>
</organism>
<feature type="compositionally biased region" description="Basic and acidic residues" evidence="1">
    <location>
        <begin position="215"/>
        <end position="233"/>
    </location>
</feature>
<feature type="compositionally biased region" description="Basic residues" evidence="1">
    <location>
        <begin position="234"/>
        <end position="256"/>
    </location>
</feature>
<evidence type="ECO:0000313" key="4">
    <source>
        <dbReference type="EMBL" id="KZT31693.1"/>
    </source>
</evidence>
<dbReference type="STRING" id="1314776.A0A165WZV6"/>